<dbReference type="EMBL" id="JAMYJR010000035">
    <property type="protein sequence ID" value="MCO8275174.1"/>
    <property type="molecule type" value="Genomic_DNA"/>
</dbReference>
<name>A0ABT1DWE3_9ACTN</name>
<keyword evidence="4" id="KW-1185">Reference proteome</keyword>
<keyword evidence="1" id="KW-0732">Signal</keyword>
<dbReference type="RefSeq" id="WP_253241239.1">
    <property type="nucleotide sequence ID" value="NZ_JAMYJR010000035.1"/>
</dbReference>
<evidence type="ECO:0000313" key="4">
    <source>
        <dbReference type="Proteomes" id="UP001523369"/>
    </source>
</evidence>
<feature type="signal peptide" evidence="1">
    <location>
        <begin position="1"/>
        <end position="34"/>
    </location>
</feature>
<evidence type="ECO:0000259" key="2">
    <source>
        <dbReference type="Pfam" id="PF03413"/>
    </source>
</evidence>
<sequence>MNITKLRSKRVLVSTAAVAALAIGGGVWATAAYADPDVSGNDRDRVGNAAVQAVGSGTVIDVETSDDQGEAYEVEVRKTDGSEVDVTLDKDLKVLTQEADTPDAADPAVSATDRAAAEKAALEAFPGGTVLDVEKSDDQGVAYEVEVRAADNAEWDVDLDAAFKVLTKTEDQ</sequence>
<protein>
    <submittedName>
        <fullName evidence="3">PepSY domain-containing protein</fullName>
    </submittedName>
</protein>
<feature type="chain" id="PRO_5047096761" evidence="1">
    <location>
        <begin position="35"/>
        <end position="172"/>
    </location>
</feature>
<reference evidence="3 4" key="1">
    <citation type="submission" date="2022-06" db="EMBL/GenBank/DDBJ databases">
        <title>New Species of the Genus Actinoplanes, ActinopZanes ferrugineus.</title>
        <authorList>
            <person name="Ding P."/>
        </authorList>
    </citation>
    <scope>NUCLEOTIDE SEQUENCE [LARGE SCALE GENOMIC DNA]</scope>
    <source>
        <strain evidence="3 4">TRM88003</strain>
    </source>
</reference>
<evidence type="ECO:0000313" key="3">
    <source>
        <dbReference type="EMBL" id="MCO8275174.1"/>
    </source>
</evidence>
<proteinExistence type="predicted"/>
<dbReference type="InterPro" id="IPR025711">
    <property type="entry name" value="PepSY"/>
</dbReference>
<organism evidence="3 4">
    <name type="scientific">Paractinoplanes aksuensis</name>
    <dbReference type="NCBI Taxonomy" id="2939490"/>
    <lineage>
        <taxon>Bacteria</taxon>
        <taxon>Bacillati</taxon>
        <taxon>Actinomycetota</taxon>
        <taxon>Actinomycetes</taxon>
        <taxon>Micromonosporales</taxon>
        <taxon>Micromonosporaceae</taxon>
        <taxon>Paractinoplanes</taxon>
    </lineage>
</organism>
<dbReference type="Pfam" id="PF03413">
    <property type="entry name" value="PepSY"/>
    <property type="match status" value="1"/>
</dbReference>
<comment type="caution">
    <text evidence="3">The sequence shown here is derived from an EMBL/GenBank/DDBJ whole genome shotgun (WGS) entry which is preliminary data.</text>
</comment>
<feature type="domain" description="PepSY" evidence="2">
    <location>
        <begin position="116"/>
        <end position="161"/>
    </location>
</feature>
<dbReference type="Gene3D" id="3.30.505.20">
    <property type="match status" value="2"/>
</dbReference>
<evidence type="ECO:0000256" key="1">
    <source>
        <dbReference type="SAM" id="SignalP"/>
    </source>
</evidence>
<accession>A0ABT1DWE3</accession>
<gene>
    <name evidence="3" type="ORF">M1L60_31795</name>
</gene>
<dbReference type="Proteomes" id="UP001523369">
    <property type="component" value="Unassembled WGS sequence"/>
</dbReference>